<dbReference type="Gene3D" id="1.10.510.10">
    <property type="entry name" value="Transferase(Phosphotransferase) domain 1"/>
    <property type="match status" value="1"/>
</dbReference>
<dbReference type="GO" id="GO:0004674">
    <property type="term" value="F:protein serine/threonine kinase activity"/>
    <property type="evidence" value="ECO:0007669"/>
    <property type="project" value="UniProtKB-KW"/>
</dbReference>
<comment type="similarity">
    <text evidence="7">Belongs to the protein kinase superfamily.</text>
</comment>
<name>A0A061R1H7_9CHLO</name>
<evidence type="ECO:0000256" key="6">
    <source>
        <dbReference type="PROSITE-ProRule" id="PRU10141"/>
    </source>
</evidence>
<dbReference type="PIRSF" id="PIRSF000654">
    <property type="entry name" value="Integrin-linked_kinase"/>
    <property type="match status" value="1"/>
</dbReference>
<dbReference type="PANTHER" id="PTHR24345:SF91">
    <property type="entry name" value="SERINE_THREONINE-PROTEIN KINASE PLK4"/>
    <property type="match status" value="1"/>
</dbReference>
<keyword evidence="5 6" id="KW-0067">ATP-binding</keyword>
<dbReference type="EMBL" id="GBEZ01020881">
    <property type="protein sequence ID" value="JAC65823.1"/>
    <property type="molecule type" value="Transcribed_RNA"/>
</dbReference>
<dbReference type="FunFam" id="3.30.200.20:FF:000042">
    <property type="entry name" value="Aurora kinase A"/>
    <property type="match status" value="1"/>
</dbReference>
<evidence type="ECO:0000259" key="8">
    <source>
        <dbReference type="PROSITE" id="PS50011"/>
    </source>
</evidence>
<dbReference type="Pfam" id="PF00069">
    <property type="entry name" value="Pkinase"/>
    <property type="match status" value="1"/>
</dbReference>
<keyword evidence="4 9" id="KW-0418">Kinase</keyword>
<dbReference type="PROSITE" id="PS50011">
    <property type="entry name" value="PROTEIN_KINASE_DOM"/>
    <property type="match status" value="1"/>
</dbReference>
<sequence>MGCSQSILENVGLASKEPWKNFRKHPVHQKYRVGAKLGQGAFSQVHTGTNHTTGEVVALKVVFKERPGLKPSNIQVLRNEVAVLRALNHKNIIALKGVIEDDHQIVIILEKVNGPEMHEHLKKVGFYSESRAAHMFYQCVAAVNHMHEEGYLHRDLKTENVLIVEDPGKTKDDKLHIKVIDMGMALKISKDHIYKGVMGTPGYMAPECRGMMPHRPAMDVWSLGMILFEMLRGKLPYTKTQISKYLYTSINIAETDAFKSRTDDQAPFSPELEDLLMKMLKLDPDERITCSEILDHPWLRNKVPNAG</sequence>
<dbReference type="SUPFAM" id="SSF56112">
    <property type="entry name" value="Protein kinase-like (PK-like)"/>
    <property type="match status" value="1"/>
</dbReference>
<evidence type="ECO:0000256" key="5">
    <source>
        <dbReference type="ARBA" id="ARBA00022840"/>
    </source>
</evidence>
<proteinExistence type="inferred from homology"/>
<dbReference type="InterPro" id="IPR008271">
    <property type="entry name" value="Ser/Thr_kinase_AS"/>
</dbReference>
<dbReference type="GO" id="GO:0005634">
    <property type="term" value="C:nucleus"/>
    <property type="evidence" value="ECO:0007669"/>
    <property type="project" value="TreeGrafter"/>
</dbReference>
<dbReference type="FunFam" id="1.10.510.10:FF:000571">
    <property type="entry name" value="Maternal embryonic leucine zipper kinase"/>
    <property type="match status" value="1"/>
</dbReference>
<accession>A0A061R1H7</accession>
<organism evidence="9">
    <name type="scientific">Tetraselmis sp. GSL018</name>
    <dbReference type="NCBI Taxonomy" id="582737"/>
    <lineage>
        <taxon>Eukaryota</taxon>
        <taxon>Viridiplantae</taxon>
        <taxon>Chlorophyta</taxon>
        <taxon>core chlorophytes</taxon>
        <taxon>Chlorodendrophyceae</taxon>
        <taxon>Chlorodendrales</taxon>
        <taxon>Chlorodendraceae</taxon>
        <taxon>Tetraselmis</taxon>
    </lineage>
</organism>
<evidence type="ECO:0000256" key="4">
    <source>
        <dbReference type="ARBA" id="ARBA00022777"/>
    </source>
</evidence>
<evidence type="ECO:0000256" key="7">
    <source>
        <dbReference type="RuleBase" id="RU000304"/>
    </source>
</evidence>
<dbReference type="InterPro" id="IPR000719">
    <property type="entry name" value="Prot_kinase_dom"/>
</dbReference>
<feature type="binding site" evidence="6">
    <location>
        <position position="64"/>
    </location>
    <ligand>
        <name>ATP</name>
        <dbReference type="ChEBI" id="CHEBI:30616"/>
    </ligand>
</feature>
<reference evidence="9" key="1">
    <citation type="submission" date="2014-05" db="EMBL/GenBank/DDBJ databases">
        <title>The transcriptome of the halophilic microalga Tetraselmis sp. GSL018 isolated from the Great Salt Lake, Utah.</title>
        <authorList>
            <person name="Jinkerson R.E."/>
            <person name="D'Adamo S."/>
            <person name="Posewitz M.C."/>
        </authorList>
    </citation>
    <scope>NUCLEOTIDE SEQUENCE</scope>
    <source>
        <strain evidence="9">GSL018</strain>
    </source>
</reference>
<dbReference type="PROSITE" id="PS00107">
    <property type="entry name" value="PROTEIN_KINASE_ATP"/>
    <property type="match status" value="1"/>
</dbReference>
<dbReference type="AlphaFoldDB" id="A0A061R1H7"/>
<keyword evidence="3 6" id="KW-0547">Nucleotide-binding</keyword>
<evidence type="ECO:0000256" key="2">
    <source>
        <dbReference type="ARBA" id="ARBA00022679"/>
    </source>
</evidence>
<keyword evidence="1 7" id="KW-0723">Serine/threonine-protein kinase</keyword>
<keyword evidence="2" id="KW-0808">Transferase</keyword>
<protein>
    <submittedName>
        <fullName evidence="9">Calcium calmodulin-dependent protein kinase type 1d-like</fullName>
    </submittedName>
</protein>
<feature type="domain" description="Protein kinase" evidence="8">
    <location>
        <begin position="31"/>
        <end position="299"/>
    </location>
</feature>
<dbReference type="PANTHER" id="PTHR24345">
    <property type="entry name" value="SERINE/THREONINE-PROTEIN KINASE PLK"/>
    <property type="match status" value="1"/>
</dbReference>
<dbReference type="InterPro" id="IPR017441">
    <property type="entry name" value="Protein_kinase_ATP_BS"/>
</dbReference>
<dbReference type="PROSITE" id="PS00108">
    <property type="entry name" value="PROTEIN_KINASE_ST"/>
    <property type="match status" value="1"/>
</dbReference>
<gene>
    <name evidence="9" type="ORF">TSPGSL018_15172</name>
</gene>
<dbReference type="GO" id="GO:0005524">
    <property type="term" value="F:ATP binding"/>
    <property type="evidence" value="ECO:0007669"/>
    <property type="project" value="UniProtKB-UniRule"/>
</dbReference>
<evidence type="ECO:0000256" key="3">
    <source>
        <dbReference type="ARBA" id="ARBA00022741"/>
    </source>
</evidence>
<dbReference type="InterPro" id="IPR011009">
    <property type="entry name" value="Kinase-like_dom_sf"/>
</dbReference>
<evidence type="ECO:0000256" key="1">
    <source>
        <dbReference type="ARBA" id="ARBA00022527"/>
    </source>
</evidence>
<evidence type="ECO:0000313" key="9">
    <source>
        <dbReference type="EMBL" id="JAC65823.1"/>
    </source>
</evidence>
<dbReference type="SMART" id="SM00220">
    <property type="entry name" value="S_TKc"/>
    <property type="match status" value="1"/>
</dbReference>